<organism evidence="1 2">
    <name type="scientific">Elysia marginata</name>
    <dbReference type="NCBI Taxonomy" id="1093978"/>
    <lineage>
        <taxon>Eukaryota</taxon>
        <taxon>Metazoa</taxon>
        <taxon>Spiralia</taxon>
        <taxon>Lophotrochozoa</taxon>
        <taxon>Mollusca</taxon>
        <taxon>Gastropoda</taxon>
        <taxon>Heterobranchia</taxon>
        <taxon>Euthyneura</taxon>
        <taxon>Panpulmonata</taxon>
        <taxon>Sacoglossa</taxon>
        <taxon>Placobranchoidea</taxon>
        <taxon>Plakobranchidae</taxon>
        <taxon>Elysia</taxon>
    </lineage>
</organism>
<evidence type="ECO:0000313" key="1">
    <source>
        <dbReference type="EMBL" id="GFS15773.1"/>
    </source>
</evidence>
<accession>A0AAV4J2B0</accession>
<dbReference type="Proteomes" id="UP000762676">
    <property type="component" value="Unassembled WGS sequence"/>
</dbReference>
<dbReference type="EMBL" id="BMAT01013585">
    <property type="protein sequence ID" value="GFS15773.1"/>
    <property type="molecule type" value="Genomic_DNA"/>
</dbReference>
<sequence>MRVALGIHHWIKTQSGKACTVVMYKNIKLAYVASDSPKPSVKKYTSKFYMSRNVIDLYGCENAFAGGYAAQYIQDPELETCINCAFFCASAMATQMGPHFPVNRQQLLMHWKSSMKEDSTYNQTFKCPRLSPISPGLQYRKLFKT</sequence>
<dbReference type="AlphaFoldDB" id="A0AAV4J2B0"/>
<dbReference type="SUPFAM" id="SSF53613">
    <property type="entry name" value="Ribokinase-like"/>
    <property type="match status" value="1"/>
</dbReference>
<dbReference type="Gene3D" id="3.40.1190.20">
    <property type="match status" value="1"/>
</dbReference>
<gene>
    <name evidence="1" type="ORF">ElyMa_006779400</name>
</gene>
<keyword evidence="1" id="KW-0808">Transferase</keyword>
<keyword evidence="2" id="KW-1185">Reference proteome</keyword>
<dbReference type="GO" id="GO:0016301">
    <property type="term" value="F:kinase activity"/>
    <property type="evidence" value="ECO:0007669"/>
    <property type="project" value="UniProtKB-KW"/>
</dbReference>
<reference evidence="1 2" key="1">
    <citation type="journal article" date="2021" name="Elife">
        <title>Chloroplast acquisition without the gene transfer in kleptoplastic sea slugs, Plakobranchus ocellatus.</title>
        <authorList>
            <person name="Maeda T."/>
            <person name="Takahashi S."/>
            <person name="Yoshida T."/>
            <person name="Shimamura S."/>
            <person name="Takaki Y."/>
            <person name="Nagai Y."/>
            <person name="Toyoda A."/>
            <person name="Suzuki Y."/>
            <person name="Arimoto A."/>
            <person name="Ishii H."/>
            <person name="Satoh N."/>
            <person name="Nishiyama T."/>
            <person name="Hasebe M."/>
            <person name="Maruyama T."/>
            <person name="Minagawa J."/>
            <person name="Obokata J."/>
            <person name="Shigenobu S."/>
        </authorList>
    </citation>
    <scope>NUCLEOTIDE SEQUENCE [LARGE SCALE GENOMIC DNA]</scope>
</reference>
<dbReference type="InterPro" id="IPR029056">
    <property type="entry name" value="Ribokinase-like"/>
</dbReference>
<evidence type="ECO:0000313" key="2">
    <source>
        <dbReference type="Proteomes" id="UP000762676"/>
    </source>
</evidence>
<comment type="caution">
    <text evidence="1">The sequence shown here is derived from an EMBL/GenBank/DDBJ whole genome shotgun (WGS) entry which is preliminary data.</text>
</comment>
<name>A0AAV4J2B0_9GAST</name>
<keyword evidence="1" id="KW-0418">Kinase</keyword>
<proteinExistence type="predicted"/>
<protein>
    <submittedName>
        <fullName evidence="1">Adenosine kinase</fullName>
    </submittedName>
</protein>